<evidence type="ECO:0000313" key="2">
    <source>
        <dbReference type="EMBL" id="GAP13597.1"/>
    </source>
</evidence>
<proteinExistence type="predicted"/>
<reference evidence="2" key="1">
    <citation type="submission" date="2015-07" db="EMBL/GenBank/DDBJ databases">
        <title>Draft Genome Sequences of Anaerolinea thermolimosa IMO-1, Bellilinea caldifistulae GOMI-1, Leptolinea tardivitalis YMTK-2, Levilinea saccharolytica KIBI-1,Longilinea arvoryzae KOME-1, Previously Described as Members of the Anaerolineaceae (Chloroflexi).</title>
        <authorList>
            <person name="Sekiguchi Y."/>
            <person name="Ohashi A."/>
            <person name="Matsuura N."/>
            <person name="Tourlousse M.D."/>
        </authorList>
    </citation>
    <scope>NUCLEOTIDE SEQUENCE [LARGE SCALE GENOMIC DNA]</scope>
    <source>
        <strain evidence="2">KOME-1</strain>
    </source>
</reference>
<evidence type="ECO:0000256" key="1">
    <source>
        <dbReference type="SAM" id="Phobius"/>
    </source>
</evidence>
<dbReference type="Proteomes" id="UP000055060">
    <property type="component" value="Unassembled WGS sequence"/>
</dbReference>
<keyword evidence="1" id="KW-1133">Transmembrane helix</keyword>
<dbReference type="EMBL" id="DF967972">
    <property type="protein sequence ID" value="GAP13597.1"/>
    <property type="molecule type" value="Genomic_DNA"/>
</dbReference>
<protein>
    <recommendedName>
        <fullName evidence="4">Secreted protein</fullName>
    </recommendedName>
</protein>
<dbReference type="STRING" id="360412.LARV_01352"/>
<keyword evidence="1" id="KW-0812">Transmembrane</keyword>
<accession>A0A0S7BDS0</accession>
<dbReference type="RefSeq" id="WP_075072925.1">
    <property type="nucleotide sequence ID" value="NZ_DF967972.1"/>
</dbReference>
<evidence type="ECO:0008006" key="4">
    <source>
        <dbReference type="Google" id="ProtNLM"/>
    </source>
</evidence>
<keyword evidence="3" id="KW-1185">Reference proteome</keyword>
<name>A0A0S7BDS0_9CHLR</name>
<keyword evidence="1" id="KW-0472">Membrane</keyword>
<organism evidence="2">
    <name type="scientific">Longilinea arvoryzae</name>
    <dbReference type="NCBI Taxonomy" id="360412"/>
    <lineage>
        <taxon>Bacteria</taxon>
        <taxon>Bacillati</taxon>
        <taxon>Chloroflexota</taxon>
        <taxon>Anaerolineae</taxon>
        <taxon>Anaerolineales</taxon>
        <taxon>Anaerolineaceae</taxon>
        <taxon>Longilinea</taxon>
    </lineage>
</organism>
<gene>
    <name evidence="2" type="ORF">LARV_01352</name>
</gene>
<dbReference type="AlphaFoldDB" id="A0A0S7BDS0"/>
<evidence type="ECO:0000313" key="3">
    <source>
        <dbReference type="Proteomes" id="UP000055060"/>
    </source>
</evidence>
<feature type="transmembrane region" description="Helical" evidence="1">
    <location>
        <begin position="6"/>
        <end position="26"/>
    </location>
</feature>
<sequence length="187" mass="21492">MNSTYIIIIVVVVVVIIGIIMATVFARRNRSTRLHEHFGAEYDHTVQALGDEKKAQTELDERQKHVASLDIRPLTDRERERYLADWTAIQSKFVDEPGQAIVDADRLIMEVMQVRAYPLSDFEQRAADISVNYPALVSNYRAARVIAIKNKDHQADTEELRQAMIYYRSLFDELLKPEAGVVEEKSK</sequence>